<dbReference type="Pfam" id="PF09413">
    <property type="entry name" value="DUF2007"/>
    <property type="match status" value="1"/>
</dbReference>
<gene>
    <name evidence="2" type="ORF">QWZ14_09010</name>
</gene>
<dbReference type="InterPro" id="IPR018551">
    <property type="entry name" value="DUF2007"/>
</dbReference>
<evidence type="ECO:0000313" key="2">
    <source>
        <dbReference type="EMBL" id="MDN3564501.1"/>
    </source>
</evidence>
<proteinExistence type="predicted"/>
<name>A0ABT8A482_9PROT</name>
<protein>
    <submittedName>
        <fullName evidence="2">DUF2007 domain-containing protein</fullName>
    </submittedName>
</protein>
<accession>A0ABT8A482</accession>
<sequence>MRLIVQSVDPVRISFLMALLKDAGIACILLDQHISALEGGIGAFPRRLAVAEEDLAAARRLLREAGEDHDA</sequence>
<organism evidence="2 3">
    <name type="scientific">Paeniroseomonas aquatica</name>
    <dbReference type="NCBI Taxonomy" id="373043"/>
    <lineage>
        <taxon>Bacteria</taxon>
        <taxon>Pseudomonadati</taxon>
        <taxon>Pseudomonadota</taxon>
        <taxon>Alphaproteobacteria</taxon>
        <taxon>Acetobacterales</taxon>
        <taxon>Acetobacteraceae</taxon>
        <taxon>Paeniroseomonas</taxon>
    </lineage>
</organism>
<keyword evidence="3" id="KW-1185">Reference proteome</keyword>
<evidence type="ECO:0000313" key="3">
    <source>
        <dbReference type="Proteomes" id="UP001529369"/>
    </source>
</evidence>
<dbReference type="EMBL" id="JAUFPN010000102">
    <property type="protein sequence ID" value="MDN3564501.1"/>
    <property type="molecule type" value="Genomic_DNA"/>
</dbReference>
<dbReference type="Proteomes" id="UP001529369">
    <property type="component" value="Unassembled WGS sequence"/>
</dbReference>
<comment type="caution">
    <text evidence="2">The sequence shown here is derived from an EMBL/GenBank/DDBJ whole genome shotgun (WGS) entry which is preliminary data.</text>
</comment>
<evidence type="ECO:0000259" key="1">
    <source>
        <dbReference type="Pfam" id="PF09413"/>
    </source>
</evidence>
<dbReference type="SUPFAM" id="SSF54913">
    <property type="entry name" value="GlnB-like"/>
    <property type="match status" value="1"/>
</dbReference>
<dbReference type="InterPro" id="IPR011322">
    <property type="entry name" value="N-reg_PII-like_a/b"/>
</dbReference>
<reference evidence="3" key="1">
    <citation type="journal article" date="2019" name="Int. J. Syst. Evol. Microbiol.">
        <title>The Global Catalogue of Microorganisms (GCM) 10K type strain sequencing project: providing services to taxonomists for standard genome sequencing and annotation.</title>
        <authorList>
            <consortium name="The Broad Institute Genomics Platform"/>
            <consortium name="The Broad Institute Genome Sequencing Center for Infectious Disease"/>
            <person name="Wu L."/>
            <person name="Ma J."/>
        </authorList>
    </citation>
    <scope>NUCLEOTIDE SEQUENCE [LARGE SCALE GENOMIC DNA]</scope>
    <source>
        <strain evidence="3">CECT 7131</strain>
    </source>
</reference>
<dbReference type="RefSeq" id="WP_290316299.1">
    <property type="nucleotide sequence ID" value="NZ_JAUFPN010000102.1"/>
</dbReference>
<dbReference type="Gene3D" id="3.30.70.790">
    <property type="entry name" value="UreE, C-terminal domain"/>
    <property type="match status" value="1"/>
</dbReference>
<feature type="domain" description="DUF2007" evidence="1">
    <location>
        <begin position="1"/>
        <end position="66"/>
    </location>
</feature>